<dbReference type="InterPro" id="IPR004143">
    <property type="entry name" value="BPL_LPL_catalytic"/>
</dbReference>
<evidence type="ECO:0000256" key="8">
    <source>
        <dbReference type="SAM" id="MobiDB-lite"/>
    </source>
</evidence>
<dbReference type="InterPro" id="IPR000544">
    <property type="entry name" value="Octanoyltransferase"/>
</dbReference>
<reference evidence="10" key="1">
    <citation type="submission" date="2020-04" db="EMBL/GenBank/DDBJ databases">
        <title>Analysis of mating type loci in Filobasidium floriforme.</title>
        <authorList>
            <person name="Nowrousian M."/>
        </authorList>
    </citation>
    <scope>NUCLEOTIDE SEQUENCE</scope>
    <source>
        <strain evidence="10">CBS 6242</strain>
    </source>
</reference>
<evidence type="ECO:0000256" key="7">
    <source>
        <dbReference type="ARBA" id="ARBA00023315"/>
    </source>
</evidence>
<feature type="region of interest" description="Disordered" evidence="8">
    <location>
        <begin position="380"/>
        <end position="449"/>
    </location>
</feature>
<dbReference type="GO" id="GO:0005524">
    <property type="term" value="F:ATP binding"/>
    <property type="evidence" value="ECO:0007669"/>
    <property type="project" value="UniProtKB-KW"/>
</dbReference>
<keyword evidence="7" id="KW-0012">Acyltransferase</keyword>
<name>A0A8K0NLI2_9TREE</name>
<dbReference type="InterPro" id="IPR003959">
    <property type="entry name" value="ATPase_AAA_core"/>
</dbReference>
<feature type="compositionally biased region" description="Polar residues" evidence="8">
    <location>
        <begin position="705"/>
        <end position="714"/>
    </location>
</feature>
<evidence type="ECO:0000256" key="1">
    <source>
        <dbReference type="ARBA" id="ARBA00004821"/>
    </source>
</evidence>
<dbReference type="InterPro" id="IPR019489">
    <property type="entry name" value="Clp_ATPase_C"/>
</dbReference>
<dbReference type="InterPro" id="IPR045864">
    <property type="entry name" value="aa-tRNA-synth_II/BPL/LPL"/>
</dbReference>
<dbReference type="Pfam" id="PF07724">
    <property type="entry name" value="AAA_2"/>
    <property type="match status" value="1"/>
</dbReference>
<dbReference type="Pfam" id="PF02582">
    <property type="entry name" value="DUF155"/>
    <property type="match status" value="1"/>
</dbReference>
<dbReference type="GO" id="GO:0051603">
    <property type="term" value="P:proteolysis involved in protein catabolic process"/>
    <property type="evidence" value="ECO:0007669"/>
    <property type="project" value="TreeGrafter"/>
</dbReference>
<dbReference type="FunFam" id="1.10.8.60:FF:000138">
    <property type="entry name" value="ATP-dependent Clp protease ATP-binding subunit ClpX"/>
    <property type="match status" value="1"/>
</dbReference>
<dbReference type="PROSITE" id="PS01313">
    <property type="entry name" value="LIPB"/>
    <property type="match status" value="1"/>
</dbReference>
<evidence type="ECO:0000313" key="11">
    <source>
        <dbReference type="Proteomes" id="UP000812966"/>
    </source>
</evidence>
<evidence type="ECO:0000256" key="2">
    <source>
        <dbReference type="ARBA" id="ARBA00007907"/>
    </source>
</evidence>
<dbReference type="InterPro" id="IPR027417">
    <property type="entry name" value="P-loop_NTPase"/>
</dbReference>
<dbReference type="Gene3D" id="1.10.8.60">
    <property type="match status" value="1"/>
</dbReference>
<dbReference type="InterPro" id="IPR003593">
    <property type="entry name" value="AAA+_ATPase"/>
</dbReference>
<feature type="compositionally biased region" description="Basic and acidic residues" evidence="8">
    <location>
        <begin position="143"/>
        <end position="153"/>
    </location>
</feature>
<dbReference type="SUPFAM" id="SSF55681">
    <property type="entry name" value="Class II aaRS and biotin synthetases"/>
    <property type="match status" value="1"/>
</dbReference>
<evidence type="ECO:0000256" key="4">
    <source>
        <dbReference type="ARBA" id="ARBA00022679"/>
    </source>
</evidence>
<evidence type="ECO:0000256" key="6">
    <source>
        <dbReference type="ARBA" id="ARBA00022840"/>
    </source>
</evidence>
<dbReference type="InterPro" id="IPR050052">
    <property type="entry name" value="ATP-dep_Clp_protease_ClpX"/>
</dbReference>
<evidence type="ECO:0000313" key="10">
    <source>
        <dbReference type="EMBL" id="KAG7527301.1"/>
    </source>
</evidence>
<feature type="region of interest" description="Disordered" evidence="8">
    <location>
        <begin position="659"/>
        <end position="714"/>
    </location>
</feature>
<keyword evidence="5" id="KW-0547">Nucleotide-binding</keyword>
<feature type="compositionally biased region" description="Acidic residues" evidence="8">
    <location>
        <begin position="236"/>
        <end position="246"/>
    </location>
</feature>
<dbReference type="Pfam" id="PF21948">
    <property type="entry name" value="LplA-B_cat"/>
    <property type="match status" value="1"/>
</dbReference>
<comment type="similarity">
    <text evidence="2">Belongs to the LipB family.</text>
</comment>
<feature type="compositionally biased region" description="Gly residues" evidence="8">
    <location>
        <begin position="440"/>
        <end position="449"/>
    </location>
</feature>
<dbReference type="EMBL" id="JABELV010000340">
    <property type="protein sequence ID" value="KAG7527301.1"/>
    <property type="molecule type" value="Genomic_DNA"/>
</dbReference>
<dbReference type="PANTHER" id="PTHR48102">
    <property type="entry name" value="ATP-DEPENDENT CLP PROTEASE ATP-BINDING SUBUNIT CLPX-LIKE, MITOCHONDRIAL-RELATED"/>
    <property type="match status" value="1"/>
</dbReference>
<feature type="region of interest" description="Disordered" evidence="8">
    <location>
        <begin position="727"/>
        <end position="775"/>
    </location>
</feature>
<dbReference type="Gene3D" id="3.30.930.10">
    <property type="entry name" value="Bira Bifunctional Protein, Domain 2"/>
    <property type="match status" value="1"/>
</dbReference>
<dbReference type="Proteomes" id="UP000812966">
    <property type="component" value="Unassembled WGS sequence"/>
</dbReference>
<evidence type="ECO:0000256" key="5">
    <source>
        <dbReference type="ARBA" id="ARBA00022741"/>
    </source>
</evidence>
<dbReference type="SMART" id="SM01086">
    <property type="entry name" value="ClpB_D2-small"/>
    <property type="match status" value="1"/>
</dbReference>
<comment type="caution">
    <text evidence="10">The sequence shown here is derived from an EMBL/GenBank/DDBJ whole genome shotgun (WGS) entry which is preliminary data.</text>
</comment>
<sequence length="1442" mass="157215">MFCSVLKQFRVSHGRHRGLGNLSTICSLHNSSRRLATTSVKGKDGFMAGDGVWVKSPRDISNHLDKYIVGQDKAKKTLSVAVFNHYHRIVHSREQAQAFRENLDKEQAALEQEEARISAASSAARVELEESRNTVVPKASTKRNRDSGGERREIRIESRIVEPDPTKTHEPSTWTGRNFYTPVFPPNQPPIDDGSAVRRPSTLLGRLSGAFVQSVASDRDHDGVQAGGSSTNAASEEQDGIAADDQEGGRFAFEDVEDDIDLEKSNVLMLGPTGSGKTLLARTLARILDVPFASSDATSFTQAGYVGEDVESAVGRLLKNADWDVARTEIGIIHIDEVDKLARRGGSGEGASWGGRDVGGEGVQQALLKLLEGTSLTLQAKPSPQTVAPTPPPPSALSGSMSSTPHTSAEGPSGGKGLGAASSDWPGKKGIREGLPQHGAAGGVGSSGGNKGETFNVDTTNILFILSGAFVGLEQIIARRSNKGSIGFNAVLAEPIAAPGSEPLENSDAHAEESAMSNKDRLTGLTSHDLVEYGFIPEFVGRVPVLAPLHPLSLSDLMRILVEPKNAIIKQQRKLFSRWDCELQFSESALRAIAKEALRRGGSARHLKSVISELLLEANYESPGSSVRYAAVTQAVVRKEIPVLYFSRGQKSLFNRALTEDDAPKPSPSDSSEPNHSEGRSRTYAPIEADLDVDPEPARAFGRSTRPNIAQRSASSIYEHRRLFHSARNLGQQQNQKNRPQRSTPGKPKSNAKSAKRRQAIASQDLRSSRSETRSPVMQCIAYSTAERYDLVAIARELNRQEVPFTLAFEQDRTDQAIVVSGWNFGLGAGADARTEEAISLAKLAEEAARRGEASSTNDASPFSIASVSLEQNPTYEQGKEGEIWIFKSGSFVTWGMSHAEGRTFIREVVRNKRARIEVGPIPHHDIQTEEVDYVTDPSEETRIKGNLILLGRPPELHSFQQSPTYASFLTRYTFSVALARSSALALVEAKLNAHLESVGKVPGLLESTGTQPLKRKEVIRKIGELMVLREAVNFRGGGLEDTPEIYWSEPQLESYFDAVSSEFEMEDRIETINQKIDYASEVQSTLRALLTEGSAHRMEVIIIALIAVEVVLALIREGPELLHSLTNLLTGFNLVSKQFAFPTAIAALSSCSAGTQASPSRNPLPIAYHVLQHPLPYQAGLELQNAIIQARLKAKKEDPTSDLALQDVILLLEHTPTYTTGRREAQAGALHPEEKKIQNVGAEFHVTKRGGQVTFHGPGQLVGYPLIDLQRSEVTTRCYVSYLQDILASYARERHGLEVLAPHPDDHVGVFANANEKLASIGIHMRHRFTSHGFAMNVTNQPLSWFNLVTACGLDDVRATSLQKMLPDTSETTVRSVAEDLMPYFSRKFGRDVVPLTTLSGMNAGADTITKLIRQAEKEAQGEPLESGKTWPERPMIEAST</sequence>
<feature type="compositionally biased region" description="Polar residues" evidence="8">
    <location>
        <begin position="729"/>
        <end position="744"/>
    </location>
</feature>
<evidence type="ECO:0000259" key="9">
    <source>
        <dbReference type="PROSITE" id="PS51733"/>
    </source>
</evidence>
<dbReference type="GO" id="GO:0033819">
    <property type="term" value="F:lipoyl(octanoyl) transferase activity"/>
    <property type="evidence" value="ECO:0007669"/>
    <property type="project" value="UniProtKB-EC"/>
</dbReference>
<keyword evidence="4" id="KW-0808">Transferase</keyword>
<feature type="compositionally biased region" description="Basic and acidic residues" evidence="8">
    <location>
        <begin position="1432"/>
        <end position="1442"/>
    </location>
</feature>
<proteinExistence type="inferred from homology"/>
<gene>
    <name evidence="10" type="ORF">FFLO_07072</name>
</gene>
<accession>A0A8K0NLI2</accession>
<feature type="region of interest" description="Disordered" evidence="8">
    <location>
        <begin position="121"/>
        <end position="153"/>
    </location>
</feature>
<dbReference type="Gene3D" id="3.40.50.300">
    <property type="entry name" value="P-loop containing nucleotide triphosphate hydrolases"/>
    <property type="match status" value="1"/>
</dbReference>
<evidence type="ECO:0000256" key="3">
    <source>
        <dbReference type="ARBA" id="ARBA00012334"/>
    </source>
</evidence>
<feature type="compositionally biased region" description="Polar residues" evidence="8">
    <location>
        <begin position="397"/>
        <end position="407"/>
    </location>
</feature>
<feature type="region of interest" description="Disordered" evidence="8">
    <location>
        <begin position="1419"/>
        <end position="1442"/>
    </location>
</feature>
<dbReference type="InterPro" id="IPR003734">
    <property type="entry name" value="DUF155"/>
</dbReference>
<keyword evidence="6" id="KW-0067">ATP-binding</keyword>
<dbReference type="UniPathway" id="UPA00538">
    <property type="reaction ID" value="UER00592"/>
</dbReference>
<dbReference type="SMART" id="SM00382">
    <property type="entry name" value="AAA"/>
    <property type="match status" value="1"/>
</dbReference>
<organism evidence="10 11">
    <name type="scientific">Filobasidium floriforme</name>
    <dbReference type="NCBI Taxonomy" id="5210"/>
    <lineage>
        <taxon>Eukaryota</taxon>
        <taxon>Fungi</taxon>
        <taxon>Dikarya</taxon>
        <taxon>Basidiomycota</taxon>
        <taxon>Agaricomycotina</taxon>
        <taxon>Tremellomycetes</taxon>
        <taxon>Filobasidiales</taxon>
        <taxon>Filobasidiaceae</taxon>
        <taxon>Filobasidium</taxon>
    </lineage>
</organism>
<dbReference type="PANTHER" id="PTHR48102:SF7">
    <property type="entry name" value="ATP-DEPENDENT CLP PROTEASE ATP-BINDING SUBUNIT CLPX-LIKE, MITOCHONDRIAL"/>
    <property type="match status" value="1"/>
</dbReference>
<dbReference type="GO" id="GO:0016887">
    <property type="term" value="F:ATP hydrolysis activity"/>
    <property type="evidence" value="ECO:0007669"/>
    <property type="project" value="InterPro"/>
</dbReference>
<dbReference type="NCBIfam" id="TIGR00214">
    <property type="entry name" value="lipB"/>
    <property type="match status" value="1"/>
</dbReference>
<dbReference type="EC" id="2.3.1.181" evidence="3"/>
<protein>
    <recommendedName>
        <fullName evidence="3">lipoyl(octanoyl) transferase</fullName>
        <ecNumber evidence="3">2.3.1.181</ecNumber>
    </recommendedName>
</protein>
<dbReference type="SUPFAM" id="SSF52540">
    <property type="entry name" value="P-loop containing nucleoside triphosphate hydrolases"/>
    <property type="match status" value="1"/>
</dbReference>
<dbReference type="GO" id="GO:0005759">
    <property type="term" value="C:mitochondrial matrix"/>
    <property type="evidence" value="ECO:0007669"/>
    <property type="project" value="TreeGrafter"/>
</dbReference>
<comment type="pathway">
    <text evidence="1">Protein modification; protein lipoylation via endogenous pathway; protein N(6)-(lipoyl)lysine from octanoyl-[acyl-carrier-protein]: step 1/2.</text>
</comment>
<keyword evidence="11" id="KW-1185">Reference proteome</keyword>
<feature type="domain" description="BPL/LPL catalytic" evidence="9">
    <location>
        <begin position="1204"/>
        <end position="1394"/>
    </location>
</feature>
<dbReference type="GO" id="GO:0009249">
    <property type="term" value="P:protein lipoylation"/>
    <property type="evidence" value="ECO:0007669"/>
    <property type="project" value="InterPro"/>
</dbReference>
<dbReference type="InterPro" id="IPR020605">
    <property type="entry name" value="Octanoyltransferase_CS"/>
</dbReference>
<feature type="region of interest" description="Disordered" evidence="8">
    <location>
        <begin position="220"/>
        <end position="248"/>
    </location>
</feature>
<dbReference type="PROSITE" id="PS51733">
    <property type="entry name" value="BPL_LPL_CATALYTIC"/>
    <property type="match status" value="1"/>
</dbReference>